<name>A0A6M3JCZ0_9ZZZZ</name>
<gene>
    <name evidence="2" type="ORF">MM415A00192_0047</name>
    <name evidence="1" type="ORF">MM415B00178_0055</name>
</gene>
<sequence>MIVRILSQQIPVFWNAIKVAATEADEVESKHLQSYLNELLHALLSDKAQCFVALDEGRVLVGLLITRVQVDKITAEKYLLLQAAYIWQKQEMSEWTAMYNAFKTFAEKEQCKYIAYSSKNPKMWGRSEALGFKEKTRTFTLSL</sequence>
<proteinExistence type="predicted"/>
<dbReference type="EMBL" id="MT142529">
    <property type="protein sequence ID" value="QJA84438.1"/>
    <property type="molecule type" value="Genomic_DNA"/>
</dbReference>
<organism evidence="1">
    <name type="scientific">viral metagenome</name>
    <dbReference type="NCBI Taxonomy" id="1070528"/>
    <lineage>
        <taxon>unclassified sequences</taxon>
        <taxon>metagenomes</taxon>
        <taxon>organismal metagenomes</taxon>
    </lineage>
</organism>
<dbReference type="AlphaFoldDB" id="A0A6M3JCZ0"/>
<dbReference type="EMBL" id="MT141574">
    <property type="protein sequence ID" value="QJA67673.1"/>
    <property type="molecule type" value="Genomic_DNA"/>
</dbReference>
<reference evidence="1" key="1">
    <citation type="submission" date="2020-03" db="EMBL/GenBank/DDBJ databases">
        <title>The deep terrestrial virosphere.</title>
        <authorList>
            <person name="Holmfeldt K."/>
            <person name="Nilsson E."/>
            <person name="Simone D."/>
            <person name="Lopez-Fernandez M."/>
            <person name="Wu X."/>
            <person name="de Brujin I."/>
            <person name="Lundin D."/>
            <person name="Andersson A."/>
            <person name="Bertilsson S."/>
            <person name="Dopson M."/>
        </authorList>
    </citation>
    <scope>NUCLEOTIDE SEQUENCE</scope>
    <source>
        <strain evidence="2">MM415A00192</strain>
        <strain evidence="1">MM415B00178</strain>
    </source>
</reference>
<accession>A0A6M3JCZ0</accession>
<evidence type="ECO:0000313" key="1">
    <source>
        <dbReference type="EMBL" id="QJA67673.1"/>
    </source>
</evidence>
<evidence type="ECO:0000313" key="2">
    <source>
        <dbReference type="EMBL" id="QJA84438.1"/>
    </source>
</evidence>
<protein>
    <recommendedName>
        <fullName evidence="3">N-acetyltransferase domain-containing protein</fullName>
    </recommendedName>
</protein>
<evidence type="ECO:0008006" key="3">
    <source>
        <dbReference type="Google" id="ProtNLM"/>
    </source>
</evidence>